<proteinExistence type="predicted"/>
<sequence length="1293" mass="137981">MATIVLQAAGAAIGSIFGGPIGAVIGRAAGALAGSAIDRSLFSQTSHYEGPRIEAGRVMTADEGAGIARVYGTARVAGQVLWTTRFEEESETERQGGKGGGASSEVTTYSYFGNVAVGLCEGPIAAIRRVWADGEEMDLSDAAFRVYRGDEEQLPDPLIEVKQGAGNAPAYRGLAYLVFERLPLARYGNRIPQISCEVLRPIGRLEEEIRAVTLIPGASEHGLDPRRVREELAEGEDRLINRNVLYADSDIEASIDELRALCPKLERAALVVSWFGDDLRAGDCRIRPKVEVHTRHENEDWRVSGLDRGDAEVVSSSGGGASFGGTPSDSGVLQAIRALKDRGLKVTYYPFLLMDVPPGNGLPDPHGGAEQAAFPWRGRITLDVAVGRADGPDGTPAARAAVAAFLGTAVPGDFSVSGSRVNYHGPSEWSYRRMIFHHAHLAAAAGGADAFVIGSELRGLTRIRDDAGRFPFVEGLIAIAEGVKEILPDAGVTYAADWSEYFGYHPEDGSGDVFFNLDPLWASPAIDAIGIDDYLPLTDWRGDEDDGQPSIYDRHGLAAGIAGGEYYDWYYASEADRTERRRTPITDGANGKPWVFRPKDLLSWWSNPHFERRGGVELAEPTAFVPMGKPIWLTELGCPAIDKGANQPNLFVDPKSSESALPHFSDGRRDDLVQRRFLEAHLGHWTPGSTGFSDAANPFSPVYGGRMVPADAIHLWTWDARPFPAFPGRADVWSDGENWRRGHWLSGRLGTAPVDALTASILRDHGIEAHDLTGLEAMLTGWVETGPHSARQSLESLFGLVGAVAHVEDGALVVRSLDRLRVGRTLDAFVEEEDKPFVELRRAEAAETVDAVALSFLDPWRDYQPGSAEAMRASVSSPRRRLVSVPAILDEGEASGFAAAMLADGGTATETADFAVPASDLAPSVGDVLKLEGRSGEWLVTRIETGLSSRVSTRRLPMRGAGAGSSGTIPDFGSGRPKLASRPFVAFLDLPLPPGEAGFEGARIAVSASPFAGYEVSSLADDGTLKARTRVTRPGTLGRLTSALQPGPEGRIDPANAITVALPRGALSSISAASMLAGGNLCAVQCADGGFEVLQFERAEEIASGEFRLSRLLRAQGGTEDAMAAGAVPGALFVLLDHASASLGIEAAEVGRSIEFRIQPIGRGRDDASVVARTHALGKRSVRPLSPVHLEARFAADGAFELSWIRRTRSGGDNWSVVDVPLGEEAERYRAVIDDGAGTTMVVETAEPSLAVSAADQTARFGGLLDVFEANVAQVSPVWGAGTPRRATFSRPS</sequence>
<protein>
    <submittedName>
        <fullName evidence="4">Glycoside hydrolase TIM-barrel-like domain-containing protein</fullName>
    </submittedName>
</protein>
<organism evidence="4 5">
    <name type="scientific">Jiella avicenniae</name>
    <dbReference type="NCBI Taxonomy" id="2907202"/>
    <lineage>
        <taxon>Bacteria</taxon>
        <taxon>Pseudomonadati</taxon>
        <taxon>Pseudomonadota</taxon>
        <taxon>Alphaproteobacteria</taxon>
        <taxon>Hyphomicrobiales</taxon>
        <taxon>Aurantimonadaceae</taxon>
        <taxon>Jiella</taxon>
    </lineage>
</organism>
<keyword evidence="5" id="KW-1185">Reference proteome</keyword>
<evidence type="ECO:0000259" key="2">
    <source>
        <dbReference type="Pfam" id="PF13550"/>
    </source>
</evidence>
<comment type="caution">
    <text evidence="4">The sequence shown here is derived from an EMBL/GenBank/DDBJ whole genome shotgun (WGS) entry which is preliminary data.</text>
</comment>
<keyword evidence="4" id="KW-0378">Hydrolase</keyword>
<reference evidence="4" key="1">
    <citation type="submission" date="2022-01" db="EMBL/GenBank/DDBJ databases">
        <title>Jiella avicenniae sp. nov., a novel endophytic bacterium isolated from bark of Avicennia marina.</title>
        <authorList>
            <person name="Tuo L."/>
        </authorList>
    </citation>
    <scope>NUCLEOTIDE SEQUENCE</scope>
    <source>
        <strain evidence="4">CBK1P-4</strain>
    </source>
</reference>
<feature type="domain" description="GTA TIM-barrel-like" evidence="1">
    <location>
        <begin position="429"/>
        <end position="727"/>
    </location>
</feature>
<dbReference type="RefSeq" id="WP_233717683.1">
    <property type="nucleotide sequence ID" value="NZ_JAJUWU010000003.1"/>
</dbReference>
<feature type="domain" description="Rcc01698-like C-terminal" evidence="3">
    <location>
        <begin position="1036"/>
        <end position="1134"/>
    </location>
</feature>
<evidence type="ECO:0000259" key="1">
    <source>
        <dbReference type="Pfam" id="PF13547"/>
    </source>
</evidence>
<dbReference type="Pfam" id="PF13550">
    <property type="entry name" value="Phage-tail_3"/>
    <property type="match status" value="1"/>
</dbReference>
<dbReference type="Pfam" id="PF23666">
    <property type="entry name" value="Rcc01698_C"/>
    <property type="match status" value="1"/>
</dbReference>
<dbReference type="GO" id="GO:0016787">
    <property type="term" value="F:hydrolase activity"/>
    <property type="evidence" value="ECO:0007669"/>
    <property type="project" value="UniProtKB-KW"/>
</dbReference>
<dbReference type="Gene3D" id="3.20.20.80">
    <property type="entry name" value="Glycosidases"/>
    <property type="match status" value="1"/>
</dbReference>
<name>A0A9X1NWS8_9HYPH</name>
<dbReference type="SUPFAM" id="SSF51445">
    <property type="entry name" value="(Trans)glycosidases"/>
    <property type="match status" value="1"/>
</dbReference>
<dbReference type="CDD" id="cd19607">
    <property type="entry name" value="GTA_TIM-barrel-like"/>
    <property type="match status" value="1"/>
</dbReference>
<feature type="domain" description="Tip attachment protein J" evidence="2">
    <location>
        <begin position="786"/>
        <end position="944"/>
    </location>
</feature>
<gene>
    <name evidence="4" type="ORF">LZD57_03225</name>
</gene>
<dbReference type="InterPro" id="IPR032876">
    <property type="entry name" value="J_dom"/>
</dbReference>
<dbReference type="Proteomes" id="UP001139035">
    <property type="component" value="Unassembled WGS sequence"/>
</dbReference>
<dbReference type="InterPro" id="IPR056490">
    <property type="entry name" value="Rcc01698_C"/>
</dbReference>
<dbReference type="InterPro" id="IPR025195">
    <property type="entry name" value="GTA_TIM_dom"/>
</dbReference>
<dbReference type="InterPro" id="IPR017853">
    <property type="entry name" value="GH"/>
</dbReference>
<evidence type="ECO:0000259" key="3">
    <source>
        <dbReference type="Pfam" id="PF23666"/>
    </source>
</evidence>
<dbReference type="Pfam" id="PF13547">
    <property type="entry name" value="GTA_TIM"/>
    <property type="match status" value="1"/>
</dbReference>
<accession>A0A9X1NWS8</accession>
<evidence type="ECO:0000313" key="4">
    <source>
        <dbReference type="EMBL" id="MCE7026992.1"/>
    </source>
</evidence>
<evidence type="ECO:0000313" key="5">
    <source>
        <dbReference type="Proteomes" id="UP001139035"/>
    </source>
</evidence>
<dbReference type="EMBL" id="JAJUWU010000003">
    <property type="protein sequence ID" value="MCE7026992.1"/>
    <property type="molecule type" value="Genomic_DNA"/>
</dbReference>